<organism evidence="1 2">
    <name type="scientific">Aspergillus pseudonomiae</name>
    <dbReference type="NCBI Taxonomy" id="1506151"/>
    <lineage>
        <taxon>Eukaryota</taxon>
        <taxon>Fungi</taxon>
        <taxon>Dikarya</taxon>
        <taxon>Ascomycota</taxon>
        <taxon>Pezizomycotina</taxon>
        <taxon>Eurotiomycetes</taxon>
        <taxon>Eurotiomycetidae</taxon>
        <taxon>Eurotiales</taxon>
        <taxon>Aspergillaceae</taxon>
        <taxon>Aspergillus</taxon>
        <taxon>Aspergillus subgen. Circumdati</taxon>
    </lineage>
</organism>
<dbReference type="RefSeq" id="XP_031934985.1">
    <property type="nucleotide sequence ID" value="XM_032090776.1"/>
</dbReference>
<dbReference type="Proteomes" id="UP000325579">
    <property type="component" value="Unassembled WGS sequence"/>
</dbReference>
<dbReference type="GeneID" id="43675467"/>
<gene>
    <name evidence="1" type="ORF">BDV37DRAFT_50153</name>
</gene>
<accession>A0A5N7CTY6</accession>
<dbReference type="AlphaFoldDB" id="A0A5N7CTY6"/>
<keyword evidence="2" id="KW-1185">Reference proteome</keyword>
<proteinExistence type="predicted"/>
<protein>
    <submittedName>
        <fullName evidence="1">Uncharacterized protein</fullName>
    </submittedName>
</protein>
<name>A0A5N7CTY6_9EURO</name>
<evidence type="ECO:0000313" key="1">
    <source>
        <dbReference type="EMBL" id="KAE8397666.1"/>
    </source>
</evidence>
<evidence type="ECO:0000313" key="2">
    <source>
        <dbReference type="Proteomes" id="UP000325579"/>
    </source>
</evidence>
<dbReference type="EMBL" id="ML736883">
    <property type="protein sequence ID" value="KAE8397666.1"/>
    <property type="molecule type" value="Genomic_DNA"/>
</dbReference>
<dbReference type="PROSITE" id="PS51257">
    <property type="entry name" value="PROKAR_LIPOPROTEIN"/>
    <property type="match status" value="1"/>
</dbReference>
<reference evidence="1 2" key="1">
    <citation type="submission" date="2019-04" db="EMBL/GenBank/DDBJ databases">
        <authorList>
            <consortium name="DOE Joint Genome Institute"/>
            <person name="Mondo S."/>
            <person name="Kjaerbolling I."/>
            <person name="Vesth T."/>
            <person name="Frisvad J.C."/>
            <person name="Nybo J.L."/>
            <person name="Theobald S."/>
            <person name="Kildgaard S."/>
            <person name="Isbrandt T."/>
            <person name="Kuo A."/>
            <person name="Sato A."/>
            <person name="Lyhne E.K."/>
            <person name="Kogle M.E."/>
            <person name="Wiebenga A."/>
            <person name="Kun R.S."/>
            <person name="Lubbers R.J."/>
            <person name="Makela M.R."/>
            <person name="Barry K."/>
            <person name="Chovatia M."/>
            <person name="Clum A."/>
            <person name="Daum C."/>
            <person name="Haridas S."/>
            <person name="He G."/>
            <person name="LaButti K."/>
            <person name="Lipzen A."/>
            <person name="Riley R."/>
            <person name="Salamov A."/>
            <person name="Simmons B.A."/>
            <person name="Magnuson J.K."/>
            <person name="Henrissat B."/>
            <person name="Mortensen U.H."/>
            <person name="Larsen T.O."/>
            <person name="Devries R.P."/>
            <person name="Grigoriev I.V."/>
            <person name="Machida M."/>
            <person name="Baker S.E."/>
            <person name="Andersen M.R."/>
            <person name="Cantor M.N."/>
            <person name="Hua S.X."/>
        </authorList>
    </citation>
    <scope>NUCLEOTIDE SEQUENCE [LARGE SCALE GENOMIC DNA]</scope>
    <source>
        <strain evidence="1 2">CBS 119388</strain>
    </source>
</reference>
<sequence>MRTVRDAGPTYGFVISCRYYTQSHRNWLKMLLVAWLTQESRHTAPCFSLSQLGDTRTDSTE</sequence>